<dbReference type="AlphaFoldDB" id="A0A841PS72"/>
<evidence type="ECO:0000256" key="2">
    <source>
        <dbReference type="ARBA" id="ARBA00023125"/>
    </source>
</evidence>
<sequence length="165" mass="18371">MPTIKDVARLTGLSRTTISRVLNDHPYVSDEKREAVLQAVKELGYTLNSSARSLRNNQTKTIAILISRITNPFFSQLSGGDELAAGFVIEAKTYNWKIPDNLAVVGFDDHPVATIIDPQLTTIRQPIGFIGDRAMNTMIAMLKGEVEVKRTMEHLQMELVQRSST</sequence>
<dbReference type="Gene3D" id="3.40.50.2300">
    <property type="match status" value="3"/>
</dbReference>
<organism evidence="5 6">
    <name type="scientific">Geomicrobium halophilum</name>
    <dbReference type="NCBI Taxonomy" id="549000"/>
    <lineage>
        <taxon>Bacteria</taxon>
        <taxon>Bacillati</taxon>
        <taxon>Bacillota</taxon>
        <taxon>Bacilli</taxon>
        <taxon>Bacillales</taxon>
        <taxon>Geomicrobium</taxon>
    </lineage>
</organism>
<reference evidence="5 6" key="1">
    <citation type="submission" date="2020-08" db="EMBL/GenBank/DDBJ databases">
        <title>Genomic Encyclopedia of Type Strains, Phase IV (KMG-IV): sequencing the most valuable type-strain genomes for metagenomic binning, comparative biology and taxonomic classification.</title>
        <authorList>
            <person name="Goeker M."/>
        </authorList>
    </citation>
    <scope>NUCLEOTIDE SEQUENCE [LARGE SCALE GENOMIC DNA]</scope>
    <source>
        <strain evidence="5 6">DSM 21769</strain>
    </source>
</reference>
<dbReference type="PANTHER" id="PTHR30146:SF136">
    <property type="entry name" value="NTD BIOSYNTHESIS OPERON REGULATOR NTDR"/>
    <property type="match status" value="1"/>
</dbReference>
<keyword evidence="6" id="KW-1185">Reference proteome</keyword>
<feature type="domain" description="HTH lacI-type" evidence="4">
    <location>
        <begin position="2"/>
        <end position="56"/>
    </location>
</feature>
<evidence type="ECO:0000313" key="6">
    <source>
        <dbReference type="Proteomes" id="UP000568839"/>
    </source>
</evidence>
<dbReference type="PROSITE" id="PS50932">
    <property type="entry name" value="HTH_LACI_2"/>
    <property type="match status" value="1"/>
</dbReference>
<dbReference type="InterPro" id="IPR046335">
    <property type="entry name" value="LacI/GalR-like_sensor"/>
</dbReference>
<comment type="caution">
    <text evidence="5">The sequence shown here is derived from an EMBL/GenBank/DDBJ whole genome shotgun (WGS) entry which is preliminary data.</text>
</comment>
<gene>
    <name evidence="5" type="ORF">HNR44_002004</name>
</gene>
<dbReference type="SMART" id="SM00354">
    <property type="entry name" value="HTH_LACI"/>
    <property type="match status" value="1"/>
</dbReference>
<dbReference type="CDD" id="cd01392">
    <property type="entry name" value="HTH_LacI"/>
    <property type="match status" value="1"/>
</dbReference>
<dbReference type="RefSeq" id="WP_184403949.1">
    <property type="nucleotide sequence ID" value="NZ_JACHHJ010000002.1"/>
</dbReference>
<protein>
    <submittedName>
        <fullName evidence="5">DNA-binding LacI/PurR family transcriptional regulator</fullName>
    </submittedName>
</protein>
<evidence type="ECO:0000256" key="3">
    <source>
        <dbReference type="ARBA" id="ARBA00023163"/>
    </source>
</evidence>
<dbReference type="GO" id="GO:0000976">
    <property type="term" value="F:transcription cis-regulatory region binding"/>
    <property type="evidence" value="ECO:0007669"/>
    <property type="project" value="TreeGrafter"/>
</dbReference>
<dbReference type="Gene3D" id="1.10.260.40">
    <property type="entry name" value="lambda repressor-like DNA-binding domains"/>
    <property type="match status" value="1"/>
</dbReference>
<dbReference type="PRINTS" id="PR00036">
    <property type="entry name" value="HTHLACI"/>
</dbReference>
<evidence type="ECO:0000313" key="5">
    <source>
        <dbReference type="EMBL" id="MBB6450026.1"/>
    </source>
</evidence>
<dbReference type="InterPro" id="IPR028082">
    <property type="entry name" value="Peripla_BP_I"/>
</dbReference>
<dbReference type="InterPro" id="IPR010982">
    <property type="entry name" value="Lambda_DNA-bd_dom_sf"/>
</dbReference>
<keyword evidence="3" id="KW-0804">Transcription</keyword>
<dbReference type="SUPFAM" id="SSF53822">
    <property type="entry name" value="Periplasmic binding protein-like I"/>
    <property type="match status" value="1"/>
</dbReference>
<dbReference type="GO" id="GO:0003700">
    <property type="term" value="F:DNA-binding transcription factor activity"/>
    <property type="evidence" value="ECO:0007669"/>
    <property type="project" value="TreeGrafter"/>
</dbReference>
<keyword evidence="2 5" id="KW-0238">DNA-binding</keyword>
<keyword evidence="1" id="KW-0805">Transcription regulation</keyword>
<dbReference type="PANTHER" id="PTHR30146">
    <property type="entry name" value="LACI-RELATED TRANSCRIPTIONAL REPRESSOR"/>
    <property type="match status" value="1"/>
</dbReference>
<evidence type="ECO:0000259" key="4">
    <source>
        <dbReference type="PROSITE" id="PS50932"/>
    </source>
</evidence>
<dbReference type="InterPro" id="IPR000843">
    <property type="entry name" value="HTH_LacI"/>
</dbReference>
<accession>A0A841PS72</accession>
<dbReference type="Proteomes" id="UP000568839">
    <property type="component" value="Unassembled WGS sequence"/>
</dbReference>
<dbReference type="Pfam" id="PF13377">
    <property type="entry name" value="Peripla_BP_3"/>
    <property type="match status" value="1"/>
</dbReference>
<proteinExistence type="predicted"/>
<dbReference type="EMBL" id="JACHHJ010000002">
    <property type="protein sequence ID" value="MBB6450026.1"/>
    <property type="molecule type" value="Genomic_DNA"/>
</dbReference>
<name>A0A841PS72_9BACL</name>
<evidence type="ECO:0000256" key="1">
    <source>
        <dbReference type="ARBA" id="ARBA00023015"/>
    </source>
</evidence>